<dbReference type="AlphaFoldDB" id="A0A3M7T051"/>
<dbReference type="EMBL" id="REGN01000532">
    <property type="protein sequence ID" value="RNA41200.1"/>
    <property type="molecule type" value="Genomic_DNA"/>
</dbReference>
<keyword evidence="2" id="KW-1185">Reference proteome</keyword>
<dbReference type="Proteomes" id="UP000276133">
    <property type="component" value="Unassembled WGS sequence"/>
</dbReference>
<name>A0A3M7T051_BRAPC</name>
<accession>A0A3M7T051</accession>
<evidence type="ECO:0000313" key="2">
    <source>
        <dbReference type="Proteomes" id="UP000276133"/>
    </source>
</evidence>
<gene>
    <name evidence="1" type="ORF">BpHYR1_012126</name>
</gene>
<protein>
    <submittedName>
        <fullName evidence="1">Uncharacterized protein</fullName>
    </submittedName>
</protein>
<reference evidence="1 2" key="1">
    <citation type="journal article" date="2018" name="Sci. Rep.">
        <title>Genomic signatures of local adaptation to the degree of environmental predictability in rotifers.</title>
        <authorList>
            <person name="Franch-Gras L."/>
            <person name="Hahn C."/>
            <person name="Garcia-Roger E.M."/>
            <person name="Carmona M.J."/>
            <person name="Serra M."/>
            <person name="Gomez A."/>
        </authorList>
    </citation>
    <scope>NUCLEOTIDE SEQUENCE [LARGE SCALE GENOMIC DNA]</scope>
    <source>
        <strain evidence="1">HYR1</strain>
    </source>
</reference>
<proteinExistence type="predicted"/>
<comment type="caution">
    <text evidence="1">The sequence shown here is derived from an EMBL/GenBank/DDBJ whole genome shotgun (WGS) entry which is preliminary data.</text>
</comment>
<organism evidence="1 2">
    <name type="scientific">Brachionus plicatilis</name>
    <name type="common">Marine rotifer</name>
    <name type="synonym">Brachionus muelleri</name>
    <dbReference type="NCBI Taxonomy" id="10195"/>
    <lineage>
        <taxon>Eukaryota</taxon>
        <taxon>Metazoa</taxon>
        <taxon>Spiralia</taxon>
        <taxon>Gnathifera</taxon>
        <taxon>Rotifera</taxon>
        <taxon>Eurotatoria</taxon>
        <taxon>Monogononta</taxon>
        <taxon>Pseudotrocha</taxon>
        <taxon>Ploima</taxon>
        <taxon>Brachionidae</taxon>
        <taxon>Brachionus</taxon>
    </lineage>
</organism>
<evidence type="ECO:0000313" key="1">
    <source>
        <dbReference type="EMBL" id="RNA41200.1"/>
    </source>
</evidence>
<sequence>MSLHLALVMLRVETPCWLWANLKRSSSPMISRSLWYQKHLGAGFPSILHLNVTTEPTSKYMSLSF</sequence>